<feature type="transmembrane region" description="Helical" evidence="6">
    <location>
        <begin position="459"/>
        <end position="481"/>
    </location>
</feature>
<feature type="transmembrane region" description="Helical" evidence="6">
    <location>
        <begin position="214"/>
        <end position="232"/>
    </location>
</feature>
<dbReference type="RefSeq" id="WP_192753031.1">
    <property type="nucleotide sequence ID" value="NZ_BAABJL010000162.1"/>
</dbReference>
<feature type="transmembrane region" description="Helical" evidence="6">
    <location>
        <begin position="321"/>
        <end position="342"/>
    </location>
</feature>
<proteinExistence type="predicted"/>
<dbReference type="PROSITE" id="PS51257">
    <property type="entry name" value="PROKAR_LIPOPROTEIN"/>
    <property type="match status" value="1"/>
</dbReference>
<gene>
    <name evidence="8" type="ORF">HEB94_006309</name>
</gene>
<sequence length="583" mass="59331">MNAREHELSSTTSGFAHLVLACVAVLLAAADTYVVVLALPDIMVGVGLDVNELQRAAPVISGFLLGYVAMLPLIGRLSDLFGRVPVLVASLALFALGSLLTAASYDLAVVVVGRFLQGVGGGGLVPATLALVADRWPPHRRGLPLGVVGAVQELGSVLGPLYGAAILLLADWRAIFWANLAAGLMLAAGIVSVRGQRGRTRSRARAAARVDVPGLVVGLLALVTLTLTLTAPDRLATDVTVGLAFVPFTGSSRLLTPIGVTTLVLAVAFVLRQLTAARPLVDVRRLPAVLAAADFTGALLLGLALGGVVVTFAVADPATQVISPAGPWLLAGSAACAVAFVVRQRRTANPVVPRGALAATPAWGSLVVSFFVGAALIAALVDVPVFARATRYPDSQLGAALVLVRFLVALPVGALVGGWLSRRVPAGLLTAAAMLVSAASFVSMATWNADALSGPGSDVALVLCGFGFGVAIAPVNAALLAATAASAHGVGSALLVVARMVGMLVGLSTLTAVGLRQFFVHQGRIGSPAQLCPDRPGQCPAYLDALRETALVQLHTIFAGAAVSAVVAAVVALLTLRRVPGRR</sequence>
<reference evidence="8" key="1">
    <citation type="submission" date="2020-10" db="EMBL/GenBank/DDBJ databases">
        <title>Sequencing the genomes of 1000 actinobacteria strains.</title>
        <authorList>
            <person name="Klenk H.-P."/>
        </authorList>
    </citation>
    <scope>NUCLEOTIDE SEQUENCE</scope>
    <source>
        <strain evidence="8">DSM 45354</strain>
    </source>
</reference>
<keyword evidence="9" id="KW-1185">Reference proteome</keyword>
<evidence type="ECO:0000256" key="1">
    <source>
        <dbReference type="ARBA" id="ARBA00004429"/>
    </source>
</evidence>
<dbReference type="GO" id="GO:0005886">
    <property type="term" value="C:plasma membrane"/>
    <property type="evidence" value="ECO:0007669"/>
    <property type="project" value="UniProtKB-SubCell"/>
</dbReference>
<dbReference type="Gene3D" id="1.20.1250.20">
    <property type="entry name" value="MFS general substrate transporter like domains"/>
    <property type="match status" value="2"/>
</dbReference>
<dbReference type="PANTHER" id="PTHR23501">
    <property type="entry name" value="MAJOR FACILITATOR SUPERFAMILY"/>
    <property type="match status" value="1"/>
</dbReference>
<comment type="caution">
    <text evidence="8">The sequence shown here is derived from an EMBL/GenBank/DDBJ whole genome shotgun (WGS) entry which is preliminary data.</text>
</comment>
<dbReference type="PROSITE" id="PS50850">
    <property type="entry name" value="MFS"/>
    <property type="match status" value="1"/>
</dbReference>
<dbReference type="InterPro" id="IPR020846">
    <property type="entry name" value="MFS_dom"/>
</dbReference>
<feature type="transmembrane region" description="Helical" evidence="6">
    <location>
        <begin position="557"/>
        <end position="576"/>
    </location>
</feature>
<feature type="transmembrane region" description="Helical" evidence="6">
    <location>
        <begin position="12"/>
        <end position="36"/>
    </location>
</feature>
<dbReference type="InterPro" id="IPR036259">
    <property type="entry name" value="MFS_trans_sf"/>
</dbReference>
<evidence type="ECO:0000259" key="7">
    <source>
        <dbReference type="PROSITE" id="PS50850"/>
    </source>
</evidence>
<dbReference type="PRINTS" id="PR01036">
    <property type="entry name" value="TCRTETB"/>
</dbReference>
<feature type="transmembrane region" description="Helical" evidence="6">
    <location>
        <begin position="252"/>
        <end position="271"/>
    </location>
</feature>
<name>A0A927MZI9_9ACTN</name>
<evidence type="ECO:0000256" key="3">
    <source>
        <dbReference type="ARBA" id="ARBA00022692"/>
    </source>
</evidence>
<feature type="transmembrane region" description="Helical" evidence="6">
    <location>
        <begin position="292"/>
        <end position="315"/>
    </location>
</feature>
<dbReference type="InterPro" id="IPR011701">
    <property type="entry name" value="MFS"/>
</dbReference>
<feature type="transmembrane region" description="Helical" evidence="6">
    <location>
        <begin position="145"/>
        <end position="168"/>
    </location>
</feature>
<organism evidence="8 9">
    <name type="scientific">Actinopolymorpha pittospori</name>
    <dbReference type="NCBI Taxonomy" id="648752"/>
    <lineage>
        <taxon>Bacteria</taxon>
        <taxon>Bacillati</taxon>
        <taxon>Actinomycetota</taxon>
        <taxon>Actinomycetes</taxon>
        <taxon>Propionibacteriales</taxon>
        <taxon>Actinopolymorphaceae</taxon>
        <taxon>Actinopolymorpha</taxon>
    </lineage>
</organism>
<feature type="transmembrane region" description="Helical" evidence="6">
    <location>
        <begin position="86"/>
        <end position="105"/>
    </location>
</feature>
<dbReference type="GO" id="GO:0022857">
    <property type="term" value="F:transmembrane transporter activity"/>
    <property type="evidence" value="ECO:0007669"/>
    <property type="project" value="InterPro"/>
</dbReference>
<comment type="subcellular location">
    <subcellularLocation>
        <location evidence="1">Cell inner membrane</location>
        <topology evidence="1">Multi-pass membrane protein</topology>
    </subcellularLocation>
</comment>
<evidence type="ECO:0000256" key="6">
    <source>
        <dbReference type="SAM" id="Phobius"/>
    </source>
</evidence>
<evidence type="ECO:0000256" key="2">
    <source>
        <dbReference type="ARBA" id="ARBA00022448"/>
    </source>
</evidence>
<feature type="transmembrane region" description="Helical" evidence="6">
    <location>
        <begin position="56"/>
        <end position="74"/>
    </location>
</feature>
<evidence type="ECO:0000256" key="5">
    <source>
        <dbReference type="ARBA" id="ARBA00023136"/>
    </source>
</evidence>
<evidence type="ECO:0000313" key="9">
    <source>
        <dbReference type="Proteomes" id="UP000638648"/>
    </source>
</evidence>
<keyword evidence="3 6" id="KW-0812">Transmembrane</keyword>
<feature type="domain" description="Major facilitator superfamily (MFS) profile" evidence="7">
    <location>
        <begin position="17"/>
        <end position="450"/>
    </location>
</feature>
<keyword evidence="4 6" id="KW-1133">Transmembrane helix</keyword>
<feature type="transmembrane region" description="Helical" evidence="6">
    <location>
        <begin position="493"/>
        <end position="515"/>
    </location>
</feature>
<dbReference type="PANTHER" id="PTHR23501:SF191">
    <property type="entry name" value="VACUOLAR BASIC AMINO ACID TRANSPORTER 4"/>
    <property type="match status" value="1"/>
</dbReference>
<protein>
    <submittedName>
        <fullName evidence="8">MFS family permease</fullName>
    </submittedName>
</protein>
<evidence type="ECO:0000256" key="4">
    <source>
        <dbReference type="ARBA" id="ARBA00022989"/>
    </source>
</evidence>
<dbReference type="Pfam" id="PF07690">
    <property type="entry name" value="MFS_1"/>
    <property type="match status" value="1"/>
</dbReference>
<keyword evidence="5 6" id="KW-0472">Membrane</keyword>
<dbReference type="SUPFAM" id="SSF103473">
    <property type="entry name" value="MFS general substrate transporter"/>
    <property type="match status" value="2"/>
</dbReference>
<evidence type="ECO:0000313" key="8">
    <source>
        <dbReference type="EMBL" id="MBE1609461.1"/>
    </source>
</evidence>
<feature type="transmembrane region" description="Helical" evidence="6">
    <location>
        <begin position="399"/>
        <end position="420"/>
    </location>
</feature>
<feature type="transmembrane region" description="Helical" evidence="6">
    <location>
        <begin position="174"/>
        <end position="193"/>
    </location>
</feature>
<feature type="transmembrane region" description="Helical" evidence="6">
    <location>
        <begin position="427"/>
        <end position="447"/>
    </location>
</feature>
<dbReference type="Proteomes" id="UP000638648">
    <property type="component" value="Unassembled WGS sequence"/>
</dbReference>
<dbReference type="EMBL" id="JADBEM010000001">
    <property type="protein sequence ID" value="MBE1609461.1"/>
    <property type="molecule type" value="Genomic_DNA"/>
</dbReference>
<feature type="transmembrane region" description="Helical" evidence="6">
    <location>
        <begin position="111"/>
        <end position="133"/>
    </location>
</feature>
<feature type="transmembrane region" description="Helical" evidence="6">
    <location>
        <begin position="363"/>
        <end position="387"/>
    </location>
</feature>
<accession>A0A927MZI9</accession>
<keyword evidence="2" id="KW-0813">Transport</keyword>
<dbReference type="AlphaFoldDB" id="A0A927MZI9"/>